<protein>
    <submittedName>
        <fullName evidence="3">Unannotated protein</fullName>
    </submittedName>
</protein>
<dbReference type="Pfam" id="PF07331">
    <property type="entry name" value="TctB"/>
    <property type="match status" value="1"/>
</dbReference>
<feature type="transmembrane region" description="Helical" evidence="1">
    <location>
        <begin position="7"/>
        <end position="26"/>
    </location>
</feature>
<dbReference type="InterPro" id="IPR009936">
    <property type="entry name" value="DUF1468"/>
</dbReference>
<dbReference type="EMBL" id="CAFAHD010000035">
    <property type="protein sequence ID" value="CAB4837434.1"/>
    <property type="molecule type" value="Genomic_DNA"/>
</dbReference>
<feature type="transmembrane region" description="Helical" evidence="1">
    <location>
        <begin position="38"/>
        <end position="59"/>
    </location>
</feature>
<evidence type="ECO:0000313" key="3">
    <source>
        <dbReference type="EMBL" id="CAB4837434.1"/>
    </source>
</evidence>
<dbReference type="AlphaFoldDB" id="A0A6J7AWM5"/>
<evidence type="ECO:0000256" key="1">
    <source>
        <dbReference type="SAM" id="Phobius"/>
    </source>
</evidence>
<keyword evidence="1" id="KW-0472">Membrane</keyword>
<evidence type="ECO:0000259" key="2">
    <source>
        <dbReference type="Pfam" id="PF07331"/>
    </source>
</evidence>
<feature type="transmembrane region" description="Helical" evidence="1">
    <location>
        <begin position="102"/>
        <end position="118"/>
    </location>
</feature>
<proteinExistence type="predicted"/>
<feature type="transmembrane region" description="Helical" evidence="1">
    <location>
        <begin position="79"/>
        <end position="96"/>
    </location>
</feature>
<name>A0A6J7AWM5_9ZZZZ</name>
<accession>A0A6J7AWM5</accession>
<feature type="domain" description="DUF1468" evidence="2">
    <location>
        <begin position="7"/>
        <end position="148"/>
    </location>
</feature>
<sequence length="158" mass="17556">MRFSNLVIGAFFIALAIGIIFLSAGFDPSAGQRFGPGLFPTCTALLMGAAGSALFIKAWLQREVRPWVELADWWREKRLVLNGASIFATLLLYLFLSELVGFLILVPLLLWALIALLWGRVWTALVIGVLASLGIHLFFVELLKVPLPWGLVPYFKLL</sequence>
<organism evidence="3">
    <name type="scientific">freshwater metagenome</name>
    <dbReference type="NCBI Taxonomy" id="449393"/>
    <lineage>
        <taxon>unclassified sequences</taxon>
        <taxon>metagenomes</taxon>
        <taxon>ecological metagenomes</taxon>
    </lineage>
</organism>
<reference evidence="3" key="1">
    <citation type="submission" date="2020-05" db="EMBL/GenBank/DDBJ databases">
        <authorList>
            <person name="Chiriac C."/>
            <person name="Salcher M."/>
            <person name="Ghai R."/>
            <person name="Kavagutti S V."/>
        </authorList>
    </citation>
    <scope>NUCLEOTIDE SEQUENCE</scope>
</reference>
<feature type="transmembrane region" description="Helical" evidence="1">
    <location>
        <begin position="125"/>
        <end position="143"/>
    </location>
</feature>
<keyword evidence="1" id="KW-1133">Transmembrane helix</keyword>
<keyword evidence="1" id="KW-0812">Transmembrane</keyword>
<gene>
    <name evidence="3" type="ORF">UFOPK3227_00452</name>
</gene>